<reference evidence="1" key="1">
    <citation type="journal article" date="2020" name="Fungal Divers.">
        <title>Resolving the Mortierellaceae phylogeny through synthesis of multi-gene phylogenetics and phylogenomics.</title>
        <authorList>
            <person name="Vandepol N."/>
            <person name="Liber J."/>
            <person name="Desiro A."/>
            <person name="Na H."/>
            <person name="Kennedy M."/>
            <person name="Barry K."/>
            <person name="Grigoriev I.V."/>
            <person name="Miller A.N."/>
            <person name="O'Donnell K."/>
            <person name="Stajich J.E."/>
            <person name="Bonito G."/>
        </authorList>
    </citation>
    <scope>NUCLEOTIDE SEQUENCE</scope>
    <source>
        <strain evidence="1">NRRL 2769</strain>
    </source>
</reference>
<sequence length="105" mass="11742">QVPARSLDTIDLYSPYNIKLEAGNEVHIKTGVVCAIPEAGLVLKARISLNFENSLIIHAYMMKHNKEIAVFAWNIGFEVVWLSKDRPIAQLTMVNKADSDSDDDL</sequence>
<feature type="non-terminal residue" evidence="1">
    <location>
        <position position="105"/>
    </location>
</feature>
<comment type="caution">
    <text evidence="1">The sequence shown here is derived from an EMBL/GenBank/DDBJ whole genome shotgun (WGS) entry which is preliminary data.</text>
</comment>
<feature type="non-terminal residue" evidence="1">
    <location>
        <position position="1"/>
    </location>
</feature>
<dbReference type="Gene3D" id="2.70.40.10">
    <property type="match status" value="1"/>
</dbReference>
<dbReference type="SUPFAM" id="SSF51283">
    <property type="entry name" value="dUTPase-like"/>
    <property type="match status" value="1"/>
</dbReference>
<organism evidence="1 2">
    <name type="scientific">Entomortierella chlamydospora</name>
    <dbReference type="NCBI Taxonomy" id="101097"/>
    <lineage>
        <taxon>Eukaryota</taxon>
        <taxon>Fungi</taxon>
        <taxon>Fungi incertae sedis</taxon>
        <taxon>Mucoromycota</taxon>
        <taxon>Mortierellomycotina</taxon>
        <taxon>Mortierellomycetes</taxon>
        <taxon>Mortierellales</taxon>
        <taxon>Mortierellaceae</taxon>
        <taxon>Entomortierella</taxon>
    </lineage>
</organism>
<name>A0A9P6SR84_9FUNG</name>
<accession>A0A9P6SR84</accession>
<dbReference type="AlphaFoldDB" id="A0A9P6SR84"/>
<evidence type="ECO:0000313" key="2">
    <source>
        <dbReference type="Proteomes" id="UP000703661"/>
    </source>
</evidence>
<proteinExistence type="predicted"/>
<dbReference type="EMBL" id="JAAAID010004545">
    <property type="protein sequence ID" value="KAF9992785.1"/>
    <property type="molecule type" value="Genomic_DNA"/>
</dbReference>
<keyword evidence="2" id="KW-1185">Reference proteome</keyword>
<protein>
    <submittedName>
        <fullName evidence="1">Uncharacterized protein</fullName>
    </submittedName>
</protein>
<evidence type="ECO:0000313" key="1">
    <source>
        <dbReference type="EMBL" id="KAF9992785.1"/>
    </source>
</evidence>
<gene>
    <name evidence="1" type="ORF">BGZ80_008409</name>
</gene>
<dbReference type="Proteomes" id="UP000703661">
    <property type="component" value="Unassembled WGS sequence"/>
</dbReference>
<dbReference type="InterPro" id="IPR036157">
    <property type="entry name" value="dUTPase-like_sf"/>
</dbReference>